<evidence type="ECO:0000256" key="6">
    <source>
        <dbReference type="ARBA" id="ARBA00022679"/>
    </source>
</evidence>
<dbReference type="SUPFAM" id="SSF89550">
    <property type="entry name" value="PHP domain-like"/>
    <property type="match status" value="1"/>
</dbReference>
<dbReference type="GO" id="GO:0008408">
    <property type="term" value="F:3'-5' exonuclease activity"/>
    <property type="evidence" value="ECO:0007669"/>
    <property type="project" value="InterPro"/>
</dbReference>
<evidence type="ECO:0000256" key="5">
    <source>
        <dbReference type="ARBA" id="ARBA00022490"/>
    </source>
</evidence>
<comment type="caution">
    <text evidence="16">The sequence shown here is derived from an EMBL/GenBank/DDBJ whole genome shotgun (WGS) entry which is preliminary data.</text>
</comment>
<evidence type="ECO:0000256" key="9">
    <source>
        <dbReference type="ARBA" id="ARBA00022763"/>
    </source>
</evidence>
<dbReference type="GO" id="GO:0006281">
    <property type="term" value="P:DNA repair"/>
    <property type="evidence" value="ECO:0007669"/>
    <property type="project" value="UniProtKB-UniRule"/>
</dbReference>
<reference evidence="16 17" key="1">
    <citation type="submission" date="2018-11" db="EMBL/GenBank/DDBJ databases">
        <title>Genomes From Bacteria Associated with the Canine Oral Cavity: a Test Case for Automated Genome-Based Taxonomic Assignment.</title>
        <authorList>
            <person name="Coil D.A."/>
            <person name="Jospin G."/>
            <person name="Darling A.E."/>
            <person name="Wallis C."/>
            <person name="Davis I.J."/>
            <person name="Harris S."/>
            <person name="Eisen J.A."/>
            <person name="Holcombe L.J."/>
            <person name="O'Flynn C."/>
        </authorList>
    </citation>
    <scope>NUCLEOTIDE SEQUENCE [LARGE SCALE GENOMIC DNA]</scope>
    <source>
        <strain evidence="16 17">OH770</strain>
    </source>
</reference>
<evidence type="ECO:0000256" key="10">
    <source>
        <dbReference type="ARBA" id="ARBA00022932"/>
    </source>
</evidence>
<evidence type="ECO:0000313" key="16">
    <source>
        <dbReference type="EMBL" id="RRC96141.1"/>
    </source>
</evidence>
<evidence type="ECO:0000256" key="8">
    <source>
        <dbReference type="ARBA" id="ARBA00022705"/>
    </source>
</evidence>
<dbReference type="InterPro" id="IPR029460">
    <property type="entry name" value="DNAPol_HHH"/>
</dbReference>
<dbReference type="GO" id="GO:0005737">
    <property type="term" value="C:cytoplasm"/>
    <property type="evidence" value="ECO:0007669"/>
    <property type="project" value="UniProtKB-SubCell"/>
</dbReference>
<feature type="domain" description="Polymerase/histidinol phosphatase N-terminal" evidence="15">
    <location>
        <begin position="13"/>
        <end position="80"/>
    </location>
</feature>
<dbReference type="Pfam" id="PF17657">
    <property type="entry name" value="DNA_pol3_finger"/>
    <property type="match status" value="1"/>
</dbReference>
<feature type="region of interest" description="Disordered" evidence="14">
    <location>
        <begin position="483"/>
        <end position="522"/>
    </location>
</feature>
<evidence type="ECO:0000256" key="1">
    <source>
        <dbReference type="ARBA" id="ARBA00004496"/>
    </source>
</evidence>
<evidence type="ECO:0000256" key="14">
    <source>
        <dbReference type="SAM" id="MobiDB-lite"/>
    </source>
</evidence>
<feature type="compositionally biased region" description="Polar residues" evidence="14">
    <location>
        <begin position="511"/>
        <end position="522"/>
    </location>
</feature>
<comment type="catalytic activity">
    <reaction evidence="12 13">
        <text>DNA(n) + a 2'-deoxyribonucleoside 5'-triphosphate = DNA(n+1) + diphosphate</text>
        <dbReference type="Rhea" id="RHEA:22508"/>
        <dbReference type="Rhea" id="RHEA-COMP:17339"/>
        <dbReference type="Rhea" id="RHEA-COMP:17340"/>
        <dbReference type="ChEBI" id="CHEBI:33019"/>
        <dbReference type="ChEBI" id="CHEBI:61560"/>
        <dbReference type="ChEBI" id="CHEBI:173112"/>
        <dbReference type="EC" id="2.7.7.7"/>
    </reaction>
</comment>
<dbReference type="EC" id="2.7.7.7" evidence="3 13"/>
<dbReference type="GO" id="GO:0006260">
    <property type="term" value="P:DNA replication"/>
    <property type="evidence" value="ECO:0007669"/>
    <property type="project" value="UniProtKB-KW"/>
</dbReference>
<dbReference type="InterPro" id="IPR011708">
    <property type="entry name" value="DNA_pol3_alpha_NTPase_dom"/>
</dbReference>
<dbReference type="Pfam" id="PF07733">
    <property type="entry name" value="DNA_pol3_alpha"/>
    <property type="match status" value="1"/>
</dbReference>
<keyword evidence="9 13" id="KW-0227">DNA damage</keyword>
<evidence type="ECO:0000256" key="13">
    <source>
        <dbReference type="HAMAP-Rule" id="MF_01902"/>
    </source>
</evidence>
<evidence type="ECO:0000256" key="7">
    <source>
        <dbReference type="ARBA" id="ARBA00022695"/>
    </source>
</evidence>
<keyword evidence="8 13" id="KW-0235">DNA replication</keyword>
<dbReference type="NCBIfam" id="TIGR00594">
    <property type="entry name" value="polc"/>
    <property type="match status" value="1"/>
</dbReference>
<evidence type="ECO:0000256" key="12">
    <source>
        <dbReference type="ARBA" id="ARBA00049244"/>
    </source>
</evidence>
<dbReference type="InterPro" id="IPR040982">
    <property type="entry name" value="DNA_pol3_finger"/>
</dbReference>
<keyword evidence="5 13" id="KW-0963">Cytoplasm</keyword>
<keyword evidence="7 13" id="KW-0548">Nucleotidyltransferase</keyword>
<evidence type="ECO:0000259" key="15">
    <source>
        <dbReference type="SMART" id="SM00481"/>
    </source>
</evidence>
<dbReference type="CDD" id="cd04485">
    <property type="entry name" value="DnaE_OBF"/>
    <property type="match status" value="1"/>
</dbReference>
<dbReference type="OrthoDB" id="9803237at2"/>
<dbReference type="Gene3D" id="1.10.150.870">
    <property type="match status" value="1"/>
</dbReference>
<comment type="subcellular location">
    <subcellularLocation>
        <location evidence="1 13">Cytoplasm</location>
    </subcellularLocation>
</comment>
<dbReference type="PANTHER" id="PTHR32294:SF4">
    <property type="entry name" value="ERROR-PRONE DNA POLYMERASE"/>
    <property type="match status" value="1"/>
</dbReference>
<dbReference type="InterPro" id="IPR004805">
    <property type="entry name" value="DnaE2/DnaE/PolC"/>
</dbReference>
<proteinExistence type="inferred from homology"/>
<name>A0A3P1SFR7_9ACTO</name>
<feature type="compositionally biased region" description="Polar residues" evidence="14">
    <location>
        <begin position="489"/>
        <end position="502"/>
    </location>
</feature>
<dbReference type="Pfam" id="PF14579">
    <property type="entry name" value="HHH_6"/>
    <property type="match status" value="1"/>
</dbReference>
<keyword evidence="17" id="KW-1185">Reference proteome</keyword>
<evidence type="ECO:0000256" key="11">
    <source>
        <dbReference type="ARBA" id="ARBA00023204"/>
    </source>
</evidence>
<gene>
    <name evidence="16" type="primary">dnaE</name>
    <name evidence="13" type="synonym">dnaE2</name>
    <name evidence="16" type="ORF">EII11_00220</name>
</gene>
<dbReference type="Proteomes" id="UP000280444">
    <property type="component" value="Unassembled WGS sequence"/>
</dbReference>
<dbReference type="NCBIfam" id="NF004225">
    <property type="entry name" value="PRK05672.1"/>
    <property type="match status" value="1"/>
</dbReference>
<evidence type="ECO:0000313" key="17">
    <source>
        <dbReference type="Proteomes" id="UP000280444"/>
    </source>
</evidence>
<dbReference type="InterPro" id="IPR004013">
    <property type="entry name" value="PHP_dom"/>
</dbReference>
<comment type="function">
    <text evidence="13">DNA polymerase involved in damage-induced mutagenesis and translesion synthesis (TLS). It is not the major replicative DNA polymerase.</text>
</comment>
<accession>A0A3P1SFR7</accession>
<comment type="similarity">
    <text evidence="2 13">Belongs to the DNA polymerase type-C family. DnaE2 subfamily.</text>
</comment>
<evidence type="ECO:0000256" key="4">
    <source>
        <dbReference type="ARBA" id="ARBA00017273"/>
    </source>
</evidence>
<dbReference type="HAMAP" id="MF_01902">
    <property type="entry name" value="DNApol_error_prone"/>
    <property type="match status" value="1"/>
</dbReference>
<dbReference type="InterPro" id="IPR003141">
    <property type="entry name" value="Pol/His_phosphatase_N"/>
</dbReference>
<keyword evidence="11 13" id="KW-0234">DNA repair</keyword>
<dbReference type="InterPro" id="IPR016195">
    <property type="entry name" value="Pol/histidinol_Pase-like"/>
</dbReference>
<dbReference type="Gene3D" id="3.20.20.140">
    <property type="entry name" value="Metal-dependent hydrolases"/>
    <property type="match status" value="1"/>
</dbReference>
<keyword evidence="10 13" id="KW-0239">DNA-directed DNA polymerase</keyword>
<dbReference type="EMBL" id="RQZF01000001">
    <property type="protein sequence ID" value="RRC96141.1"/>
    <property type="molecule type" value="Genomic_DNA"/>
</dbReference>
<dbReference type="SMART" id="SM00481">
    <property type="entry name" value="POLIIIAc"/>
    <property type="match status" value="1"/>
</dbReference>
<dbReference type="PANTHER" id="PTHR32294">
    <property type="entry name" value="DNA POLYMERASE III SUBUNIT ALPHA"/>
    <property type="match status" value="1"/>
</dbReference>
<protein>
    <recommendedName>
        <fullName evidence="4 13">Error-prone DNA polymerase</fullName>
        <ecNumber evidence="3 13">2.7.7.7</ecNumber>
    </recommendedName>
</protein>
<evidence type="ECO:0000256" key="2">
    <source>
        <dbReference type="ARBA" id="ARBA00007391"/>
    </source>
</evidence>
<dbReference type="Pfam" id="PF02811">
    <property type="entry name" value="PHP"/>
    <property type="match status" value="1"/>
</dbReference>
<dbReference type="GO" id="GO:0003887">
    <property type="term" value="F:DNA-directed DNA polymerase activity"/>
    <property type="evidence" value="ECO:0007669"/>
    <property type="project" value="UniProtKB-UniRule"/>
</dbReference>
<keyword evidence="6 13" id="KW-0808">Transferase</keyword>
<organism evidence="16 17">
    <name type="scientific">Schaalia canis</name>
    <dbReference type="NCBI Taxonomy" id="100469"/>
    <lineage>
        <taxon>Bacteria</taxon>
        <taxon>Bacillati</taxon>
        <taxon>Actinomycetota</taxon>
        <taxon>Actinomycetes</taxon>
        <taxon>Actinomycetales</taxon>
        <taxon>Actinomycetaceae</taxon>
        <taxon>Schaalia</taxon>
    </lineage>
</organism>
<dbReference type="InterPro" id="IPR023073">
    <property type="entry name" value="DnaE2"/>
</dbReference>
<dbReference type="Pfam" id="PF01336">
    <property type="entry name" value="tRNA_anti-codon"/>
    <property type="match status" value="1"/>
</dbReference>
<dbReference type="InterPro" id="IPR004365">
    <property type="entry name" value="NA-bd_OB_tRNA"/>
</dbReference>
<sequence length="1112" mass="123171">MFYTVGMGPAAYAELHAHSAFTFLEGSSQPEELVAAARNVGLEALAVLDVDGMYSAIQSATAARLQGVPYVHGAELTLDPTYFVDLRFNEALSPGWGLVKGADEPGIRLPILAQTPEGYTRLCRAMSEYTLSHPGQRFCRHYLPTLAEHAGGQWAVLTGSARGPLRRALRSEGIDAARKVLRELIELFGSENVLVESVLTPTDPPELADTLAELAQWAKLPLVATGAVRSATPAGQHLADVLTATRLHATLTQVEAHLPAQGAFLRSAEEMCAIHWRHPQAVRTAAEYGREFAFDLRLIAPELPRAYVPAGHTDATWLRELTYRGAQERYGTREEHPRAWRTIDHELEVIEALTFPGYFLIVKEIVDFCAQQGIYCQGRGSAANSAVCYALGITAVDAVQHQLLFERFLSTGRSGPPDIDIDIESERREEVIQHVYARYGREYAAQVATVISYRARSATYDAAKALGFPEEVSRAWSKNRHRWEEEEASTIQQLTQESPADTDNNRREQRNPSPTHTAVSISQLPTQVRRVADALKRLPRHMGIHTGGMVLTKTPVSEVCPISWAATPDRSVLQWDKDDCADAGLVKFDLLGLGMLSALRRGFQWIESFGERGDEGTPYSLHNLPHEDPRIYDLLCAADTVGVFQVESRAQMNTLPRLRPRCFYDIVVEVALIRPGPIQGQAVNPYLRRRRGEEAITYLHEALKPALEKTMGVAIFQEQLMQIAMDAAGFTPAQADELRRAMGSKRSPERMAALYPLLVEGMAERGIGQEVADQVYRHLQGFAEFGFPESHAFSFAHLVYSSSWMKVYYPEVFYAALLASQPMGFYSPASLVHDARRHGVRVGRPDVNLSQIKAHPRLCCEEQDAEERRWSRGVRVSSRWELRLGLDSIAGLGEAARRIVDARGEHPFVDSADLARRSRLSRHEMDLLAQAGALESMGIERRAGMWEAAQVGGEKEEQAVLPGLELVVPSPQFDAMNGAEVLVADYEAMRVTPESHPIEHIRQRLDSRGVSRADRICRGLKGQIVSVAGLVTHRQAPATGKGIVFLSLEDETGLINITCSAGMWKRFSTVGRESSALIVRGMVEEGHGAVSILAHHMEPIAGRKMVHSRDFR</sequence>
<dbReference type="AlphaFoldDB" id="A0A3P1SFR7"/>
<dbReference type="GO" id="GO:0003676">
    <property type="term" value="F:nucleic acid binding"/>
    <property type="evidence" value="ECO:0007669"/>
    <property type="project" value="InterPro"/>
</dbReference>
<evidence type="ECO:0000256" key="3">
    <source>
        <dbReference type="ARBA" id="ARBA00012417"/>
    </source>
</evidence>